<comment type="function">
    <text evidence="8">Mutarotase that catalyzes the interconversion of beta-D-galactose and alpha-D-galactose during galactose metabolism. Beta-D-galactose is metabolized in the liver into glucose 1-phosphate, the primary metabolic fuel, by the action of four enzymes that constitute the Leloir pathway: GALM, GALK1 (galactokinase), GALT (galactose-1-phosphate uridylyltransferase) and GALE (UDP-galactose-4'-epimerase). Involved in the maintenance of the equilibrium between the beta- and alpha-anomers of galactose, therefore ensuring a sufficient supply of the alpha-anomer for GALK1. Also active on D-glucose although shows a preference for galactose over glucose.</text>
</comment>
<feature type="binding site" evidence="11">
    <location>
        <position position="227"/>
    </location>
    <ligand>
        <name>beta-D-galactose</name>
        <dbReference type="ChEBI" id="CHEBI:27667"/>
    </ligand>
</feature>
<evidence type="ECO:0000313" key="14">
    <source>
        <dbReference type="Proteomes" id="UP001196413"/>
    </source>
</evidence>
<comment type="catalytic activity">
    <reaction evidence="2">
        <text>alpha-D-galactose = beta-D-galactose</text>
        <dbReference type="Rhea" id="RHEA:28675"/>
        <dbReference type="ChEBI" id="CHEBI:27667"/>
        <dbReference type="ChEBI" id="CHEBI:28061"/>
        <dbReference type="EC" id="5.1.3.3"/>
    </reaction>
    <physiologicalReaction direction="right-to-left" evidence="2">
        <dbReference type="Rhea" id="RHEA:28677"/>
    </physiologicalReaction>
</comment>
<dbReference type="InterPro" id="IPR014718">
    <property type="entry name" value="GH-type_carb-bd"/>
</dbReference>
<dbReference type="CDD" id="cd09019">
    <property type="entry name" value="galactose_mutarotase_like"/>
    <property type="match status" value="1"/>
</dbReference>
<evidence type="ECO:0000256" key="5">
    <source>
        <dbReference type="ARBA" id="ARBA00006206"/>
    </source>
</evidence>
<protein>
    <recommendedName>
        <fullName evidence="9">Aldose 1-epimerase</fullName>
        <ecNumber evidence="9">5.1.3.3</ecNumber>
    </recommendedName>
</protein>
<keyword evidence="7 9" id="KW-0119">Carbohydrate metabolism</keyword>
<dbReference type="GO" id="GO:0004034">
    <property type="term" value="F:aldose 1-epimerase activity"/>
    <property type="evidence" value="ECO:0007669"/>
    <property type="project" value="UniProtKB-EC"/>
</dbReference>
<comment type="pathway">
    <text evidence="4 9">Carbohydrate metabolism; hexose metabolism.</text>
</comment>
<comment type="similarity">
    <text evidence="5 9">Belongs to the aldose epimerase family.</text>
</comment>
<dbReference type="GO" id="GO:0030246">
    <property type="term" value="F:carbohydrate binding"/>
    <property type="evidence" value="ECO:0007669"/>
    <property type="project" value="InterPro"/>
</dbReference>
<reference evidence="13" key="1">
    <citation type="submission" date="2021-06" db="EMBL/GenBank/DDBJ databases">
        <title>Parelaphostrongylus tenuis whole genome reference sequence.</title>
        <authorList>
            <person name="Garwood T.J."/>
            <person name="Larsen P.A."/>
            <person name="Fountain-Jones N.M."/>
            <person name="Garbe J.R."/>
            <person name="Macchietto M.G."/>
            <person name="Kania S.A."/>
            <person name="Gerhold R.W."/>
            <person name="Richards J.E."/>
            <person name="Wolf T.M."/>
        </authorList>
    </citation>
    <scope>NUCLEOTIDE SEQUENCE</scope>
    <source>
        <strain evidence="13">MNPRO001-30</strain>
        <tissue evidence="13">Meninges</tissue>
    </source>
</reference>
<dbReference type="InterPro" id="IPR008183">
    <property type="entry name" value="Aldose_1/G6P_1-epimerase"/>
</dbReference>
<dbReference type="AlphaFoldDB" id="A0AAD5QT30"/>
<dbReference type="Proteomes" id="UP001196413">
    <property type="component" value="Unassembled WGS sequence"/>
</dbReference>
<comment type="pathway">
    <text evidence="3">Carbohydrate metabolism; galactose metabolism.</text>
</comment>
<evidence type="ECO:0000313" key="13">
    <source>
        <dbReference type="EMBL" id="KAJ1357971.1"/>
    </source>
</evidence>
<keyword evidence="14" id="KW-1185">Reference proteome</keyword>
<gene>
    <name evidence="13" type="ORF">KIN20_016254</name>
</gene>
<dbReference type="SUPFAM" id="SSF74650">
    <property type="entry name" value="Galactose mutarotase-like"/>
    <property type="match status" value="1"/>
</dbReference>
<name>A0AAD5QT30_PARTN</name>
<evidence type="ECO:0000256" key="10">
    <source>
        <dbReference type="PIRSR" id="PIRSR005096-1"/>
    </source>
</evidence>
<dbReference type="EC" id="5.1.3.3" evidence="9"/>
<evidence type="ECO:0000256" key="11">
    <source>
        <dbReference type="PIRSR" id="PIRSR005096-2"/>
    </source>
</evidence>
<dbReference type="InterPro" id="IPR011013">
    <property type="entry name" value="Gal_mutarotase_sf_dom"/>
</dbReference>
<dbReference type="EMBL" id="JAHQIW010003268">
    <property type="protein sequence ID" value="KAJ1357971.1"/>
    <property type="molecule type" value="Genomic_DNA"/>
</dbReference>
<organism evidence="13 14">
    <name type="scientific">Parelaphostrongylus tenuis</name>
    <name type="common">Meningeal worm</name>
    <dbReference type="NCBI Taxonomy" id="148309"/>
    <lineage>
        <taxon>Eukaryota</taxon>
        <taxon>Metazoa</taxon>
        <taxon>Ecdysozoa</taxon>
        <taxon>Nematoda</taxon>
        <taxon>Chromadorea</taxon>
        <taxon>Rhabditida</taxon>
        <taxon>Rhabditina</taxon>
        <taxon>Rhabditomorpha</taxon>
        <taxon>Strongyloidea</taxon>
        <taxon>Metastrongylidae</taxon>
        <taxon>Parelaphostrongylus</taxon>
    </lineage>
</organism>
<dbReference type="PANTHER" id="PTHR10091:SF0">
    <property type="entry name" value="GALACTOSE MUTAROTASE"/>
    <property type="match status" value="1"/>
</dbReference>
<feature type="active site" description="Proton donor" evidence="10">
    <location>
        <position position="162"/>
    </location>
</feature>
<dbReference type="PANTHER" id="PTHR10091">
    <property type="entry name" value="ALDOSE-1-EPIMERASE"/>
    <property type="match status" value="1"/>
</dbReference>
<evidence type="ECO:0000256" key="4">
    <source>
        <dbReference type="ARBA" id="ARBA00005028"/>
    </source>
</evidence>
<dbReference type="Gene3D" id="2.70.98.10">
    <property type="match status" value="1"/>
</dbReference>
<dbReference type="GO" id="GO:0006006">
    <property type="term" value="P:glucose metabolic process"/>
    <property type="evidence" value="ECO:0007669"/>
    <property type="project" value="TreeGrafter"/>
</dbReference>
<evidence type="ECO:0000256" key="3">
    <source>
        <dbReference type="ARBA" id="ARBA00004947"/>
    </source>
</evidence>
<evidence type="ECO:0000256" key="2">
    <source>
        <dbReference type="ARBA" id="ARBA00001712"/>
    </source>
</evidence>
<evidence type="ECO:0000256" key="1">
    <source>
        <dbReference type="ARBA" id="ARBA00001614"/>
    </source>
</evidence>
<evidence type="ECO:0000256" key="8">
    <source>
        <dbReference type="ARBA" id="ARBA00045743"/>
    </source>
</evidence>
<evidence type="ECO:0000256" key="9">
    <source>
        <dbReference type="PIRNR" id="PIRNR005096"/>
    </source>
</evidence>
<feature type="binding site" evidence="12">
    <location>
        <begin position="162"/>
        <end position="164"/>
    </location>
    <ligand>
        <name>beta-D-galactose</name>
        <dbReference type="ChEBI" id="CHEBI:27667"/>
    </ligand>
</feature>
<dbReference type="PIRSF" id="PIRSF005096">
    <property type="entry name" value="GALM"/>
    <property type="match status" value="1"/>
</dbReference>
<sequence>MEPLIEISSTLGLTARFLPLGATLTSLLVQDRDGKPVDVVLGFDNYKDYLNDTMYMGRTVGRVCNRIRHGRFTFDNKQFELPINSPPHHLHSGPSGIALKDWNVVQQTPTSVSFRMCVSESEDGFPGDAKIDVTYTVNDRNQLLIEHGAHCTKAGVLSLTNHSYWNLDGSQSVKNHFLKVGADAYLPTDQGDLPTGEIRPVEGTRFDFTQEKSLECLLDKNGNIDIDNDLILRPARNPHRALSLFSPISGIKMVVTTSYPVIHLYGGRHINCKGKNGESYGSGKGISIEPQFHTAAVNYDNFPDIRLSPDRPYFQEIVYSFSVSPNGGH</sequence>
<dbReference type="InterPro" id="IPR047215">
    <property type="entry name" value="Galactose_mutarotase-like"/>
</dbReference>
<keyword evidence="6 9" id="KW-0413">Isomerase</keyword>
<evidence type="ECO:0000256" key="12">
    <source>
        <dbReference type="PIRSR" id="PIRSR005096-3"/>
    </source>
</evidence>
<feature type="active site" description="Proton acceptor" evidence="10">
    <location>
        <position position="289"/>
    </location>
</feature>
<dbReference type="InterPro" id="IPR018052">
    <property type="entry name" value="Ald1_epimerase_CS"/>
</dbReference>
<dbReference type="Pfam" id="PF01263">
    <property type="entry name" value="Aldose_epim"/>
    <property type="match status" value="1"/>
</dbReference>
<proteinExistence type="inferred from homology"/>
<accession>A0AAD5QT30</accession>
<dbReference type="InterPro" id="IPR015443">
    <property type="entry name" value="Aldose_1-epimerase"/>
</dbReference>
<comment type="catalytic activity">
    <reaction evidence="1 9">
        <text>alpha-D-glucose = beta-D-glucose</text>
        <dbReference type="Rhea" id="RHEA:10264"/>
        <dbReference type="ChEBI" id="CHEBI:15903"/>
        <dbReference type="ChEBI" id="CHEBI:17925"/>
        <dbReference type="EC" id="5.1.3.3"/>
    </reaction>
</comment>
<comment type="caution">
    <text evidence="13">The sequence shown here is derived from an EMBL/GenBank/DDBJ whole genome shotgun (WGS) entry which is preliminary data.</text>
</comment>
<feature type="binding site" evidence="12">
    <location>
        <begin position="65"/>
        <end position="66"/>
    </location>
    <ligand>
        <name>beta-D-galactose</name>
        <dbReference type="ChEBI" id="CHEBI:27667"/>
    </ligand>
</feature>
<evidence type="ECO:0000256" key="7">
    <source>
        <dbReference type="ARBA" id="ARBA00023277"/>
    </source>
</evidence>
<dbReference type="GO" id="GO:0033499">
    <property type="term" value="P:galactose catabolic process via UDP-galactose, Leloir pathway"/>
    <property type="evidence" value="ECO:0007669"/>
    <property type="project" value="TreeGrafter"/>
</dbReference>
<dbReference type="PROSITE" id="PS00545">
    <property type="entry name" value="ALDOSE_1_EPIMERASE"/>
    <property type="match status" value="1"/>
</dbReference>
<evidence type="ECO:0000256" key="6">
    <source>
        <dbReference type="ARBA" id="ARBA00023235"/>
    </source>
</evidence>